<keyword evidence="5 8" id="KW-0472">Membrane</keyword>
<feature type="transmembrane region" description="Helical" evidence="8">
    <location>
        <begin position="82"/>
        <end position="103"/>
    </location>
</feature>
<dbReference type="OrthoDB" id="115781at2759"/>
<dbReference type="InterPro" id="IPR025256">
    <property type="entry name" value="TM7S3/TM198-like_dom"/>
</dbReference>
<evidence type="ECO:0000256" key="3">
    <source>
        <dbReference type="ARBA" id="ARBA00022692"/>
    </source>
</evidence>
<feature type="transmembrane region" description="Helical" evidence="8">
    <location>
        <begin position="190"/>
        <end position="208"/>
    </location>
</feature>
<feature type="region of interest" description="Disordered" evidence="7">
    <location>
        <begin position="646"/>
        <end position="680"/>
    </location>
</feature>
<dbReference type="GO" id="GO:0005886">
    <property type="term" value="C:plasma membrane"/>
    <property type="evidence" value="ECO:0007669"/>
    <property type="project" value="TreeGrafter"/>
</dbReference>
<evidence type="ECO:0000256" key="6">
    <source>
        <dbReference type="ARBA" id="ARBA00049737"/>
    </source>
</evidence>
<evidence type="ECO:0000256" key="4">
    <source>
        <dbReference type="ARBA" id="ARBA00022989"/>
    </source>
</evidence>
<feature type="domain" description="TM7S3/TM198-like" evidence="9">
    <location>
        <begin position="91"/>
        <end position="341"/>
    </location>
</feature>
<evidence type="ECO:0000256" key="8">
    <source>
        <dbReference type="SAM" id="Phobius"/>
    </source>
</evidence>
<feature type="region of interest" description="Disordered" evidence="7">
    <location>
        <begin position="482"/>
        <end position="579"/>
    </location>
</feature>
<sequence length="680" mass="75665">MSRTSSTGFNRLNLTTNASTLNNDLQTDTIFEQCNYNLLFSHLPLSIAFLTELDFNNFNLQTFNFPKNSHIQSQDLQYQQQLTYKLFISIATLLFGLFFATIGYRFLKLSTFICGFTLSSSIIYLILIEQKQLTLIENLIISLSIGVLFAFVVLLVQYIGLFLLGITGSVVVTTCILIVIDLFYGNKSAWLCILLLFLCATVQASLTLKFQRSFTILNTSSIGSALMLVALDFFVENNLLLDYILELYKVNGNAFNMFERQKALLKPGQEFLKLSNRQLSTSTMTSTTVKTNNTDLTVNTNGALGLVLKLYSSAHARLCWYTWLIFGSFFLMLIVSLLVQFLITAKNFDHRDSWQKYKGLPTYEPTIVIRGSRKKRSANLEKIRLKSHIDESTHHHNQHTINNNFNTASRDSEVGSGSNNDTLLLVESGRCSKDNLDNHANLSYTVCSSTASPRPVHKKRSKTQDLDNIEIISFEILKSPKISSKKSKQNLKSSSKKHSAAISTSTTSSTSSATSSSSTCQLIPLKLNNDSNSQNTGTSIVSNSPKPVPSAPPLVSSQPTTLQPPPVPNQPPPKLPASLASQTSLPQLIQNKINHHRNSSSREREKDKERGSSSSGDKFRHFYQIRRNNGDVLSQDFINNLQNKLSSSSNLNDGNLGTSSSLNSNNSKSKMKNSTPSKNN</sequence>
<feature type="transmembrane region" description="Helical" evidence="8">
    <location>
        <begin position="109"/>
        <end position="127"/>
    </location>
</feature>
<evidence type="ECO:0000256" key="7">
    <source>
        <dbReference type="SAM" id="MobiDB-lite"/>
    </source>
</evidence>
<evidence type="ECO:0000256" key="5">
    <source>
        <dbReference type="ARBA" id="ARBA00023136"/>
    </source>
</evidence>
<feature type="region of interest" description="Disordered" evidence="7">
    <location>
        <begin position="592"/>
        <end position="621"/>
    </location>
</feature>
<feature type="compositionally biased region" description="Polar residues" evidence="7">
    <location>
        <begin position="528"/>
        <end position="545"/>
    </location>
</feature>
<reference evidence="10" key="1">
    <citation type="submission" date="2021-02" db="EMBL/GenBank/DDBJ databases">
        <authorList>
            <person name="Nowell W R."/>
        </authorList>
    </citation>
    <scope>NUCLEOTIDE SEQUENCE</scope>
    <source>
        <strain evidence="10">Ploen Becks lab</strain>
    </source>
</reference>
<feature type="compositionally biased region" description="Basic and acidic residues" evidence="7">
    <location>
        <begin position="600"/>
        <end position="611"/>
    </location>
</feature>
<evidence type="ECO:0000313" key="11">
    <source>
        <dbReference type="Proteomes" id="UP000663879"/>
    </source>
</evidence>
<evidence type="ECO:0000259" key="9">
    <source>
        <dbReference type="Pfam" id="PF13886"/>
    </source>
</evidence>
<protein>
    <recommendedName>
        <fullName evidence="6">Transmembrane protein 198</fullName>
    </recommendedName>
</protein>
<evidence type="ECO:0000256" key="1">
    <source>
        <dbReference type="ARBA" id="ARBA00004141"/>
    </source>
</evidence>
<evidence type="ECO:0000313" key="10">
    <source>
        <dbReference type="EMBL" id="CAF0725904.1"/>
    </source>
</evidence>
<keyword evidence="3 8" id="KW-0812">Transmembrane</keyword>
<comment type="similarity">
    <text evidence="2">Belongs to the TMEM198 family.</text>
</comment>
<dbReference type="PANTHER" id="PTHR31247:SF5">
    <property type="entry name" value="DUF4203 DOMAIN-CONTAINING PROTEIN"/>
    <property type="match status" value="1"/>
</dbReference>
<keyword evidence="4 8" id="KW-1133">Transmembrane helix</keyword>
<comment type="subcellular location">
    <subcellularLocation>
        <location evidence="1">Membrane</location>
        <topology evidence="1">Multi-pass membrane protein</topology>
    </subcellularLocation>
</comment>
<feature type="compositionally biased region" description="Pro residues" evidence="7">
    <location>
        <begin position="562"/>
        <end position="575"/>
    </location>
</feature>
<dbReference type="Proteomes" id="UP000663879">
    <property type="component" value="Unassembled WGS sequence"/>
</dbReference>
<feature type="compositionally biased region" description="Low complexity" evidence="7">
    <location>
        <begin position="500"/>
        <end position="519"/>
    </location>
</feature>
<feature type="region of interest" description="Disordered" evidence="7">
    <location>
        <begin position="389"/>
        <end position="416"/>
    </location>
</feature>
<comment type="caution">
    <text evidence="10">The sequence shown here is derived from an EMBL/GenBank/DDBJ whole genome shotgun (WGS) entry which is preliminary data.</text>
</comment>
<feature type="compositionally biased region" description="Basic residues" evidence="7">
    <location>
        <begin position="483"/>
        <end position="499"/>
    </location>
</feature>
<dbReference type="EMBL" id="CAJNOC010000198">
    <property type="protein sequence ID" value="CAF0725904.1"/>
    <property type="molecule type" value="Genomic_DNA"/>
</dbReference>
<feature type="transmembrane region" description="Helical" evidence="8">
    <location>
        <begin position="214"/>
        <end position="235"/>
    </location>
</feature>
<dbReference type="AlphaFoldDB" id="A0A813MRN3"/>
<accession>A0A813MRN3</accession>
<feature type="transmembrane region" description="Helical" evidence="8">
    <location>
        <begin position="139"/>
        <end position="156"/>
    </location>
</feature>
<organism evidence="10 11">
    <name type="scientific">Brachionus calyciflorus</name>
    <dbReference type="NCBI Taxonomy" id="104777"/>
    <lineage>
        <taxon>Eukaryota</taxon>
        <taxon>Metazoa</taxon>
        <taxon>Spiralia</taxon>
        <taxon>Gnathifera</taxon>
        <taxon>Rotifera</taxon>
        <taxon>Eurotatoria</taxon>
        <taxon>Monogononta</taxon>
        <taxon>Pseudotrocha</taxon>
        <taxon>Ploima</taxon>
        <taxon>Brachionidae</taxon>
        <taxon>Brachionus</taxon>
    </lineage>
</organism>
<dbReference type="PANTHER" id="PTHR31247">
    <property type="entry name" value="TRANSMEMBRANE PROTEIN 198 FAMILY MEMBER"/>
    <property type="match status" value="1"/>
</dbReference>
<evidence type="ECO:0000256" key="2">
    <source>
        <dbReference type="ARBA" id="ARBA00006244"/>
    </source>
</evidence>
<name>A0A813MRN3_9BILA</name>
<keyword evidence="11" id="KW-1185">Reference proteome</keyword>
<feature type="transmembrane region" description="Helical" evidence="8">
    <location>
        <begin position="162"/>
        <end position="183"/>
    </location>
</feature>
<dbReference type="Pfam" id="PF13886">
    <property type="entry name" value="TM7S3_TM198"/>
    <property type="match status" value="1"/>
</dbReference>
<gene>
    <name evidence="10" type="ORF">OXX778_LOCUS2508</name>
</gene>
<feature type="transmembrane region" description="Helical" evidence="8">
    <location>
        <begin position="318"/>
        <end position="343"/>
    </location>
</feature>
<proteinExistence type="inferred from homology"/>
<dbReference type="InterPro" id="IPR040236">
    <property type="entry name" value="TMEM198"/>
</dbReference>